<dbReference type="Pfam" id="PF02308">
    <property type="entry name" value="MgtC"/>
    <property type="match status" value="1"/>
</dbReference>
<feature type="transmembrane region" description="Helical" evidence="1">
    <location>
        <begin position="391"/>
        <end position="411"/>
    </location>
</feature>
<name>A0A2W5C6X0_9SPHN</name>
<organism evidence="4 5">
    <name type="scientific">Sphingomonas sanxanigenens</name>
    <dbReference type="NCBI Taxonomy" id="397260"/>
    <lineage>
        <taxon>Bacteria</taxon>
        <taxon>Pseudomonadati</taxon>
        <taxon>Pseudomonadota</taxon>
        <taxon>Alphaproteobacteria</taxon>
        <taxon>Sphingomonadales</taxon>
        <taxon>Sphingomonadaceae</taxon>
        <taxon>Sphingomonas</taxon>
    </lineage>
</organism>
<feature type="transmembrane region" description="Helical" evidence="1">
    <location>
        <begin position="6"/>
        <end position="27"/>
    </location>
</feature>
<comment type="caution">
    <text evidence="4">The sequence shown here is derived from an EMBL/GenBank/DDBJ whole genome shotgun (WGS) entry which is preliminary data.</text>
</comment>
<proteinExistence type="predicted"/>
<evidence type="ECO:0000313" key="5">
    <source>
        <dbReference type="Proteomes" id="UP000249066"/>
    </source>
</evidence>
<feature type="domain" description="DUF4010" evidence="3">
    <location>
        <begin position="179"/>
        <end position="384"/>
    </location>
</feature>
<feature type="transmembrane region" description="Helical" evidence="1">
    <location>
        <begin position="92"/>
        <end position="123"/>
    </location>
</feature>
<dbReference type="Pfam" id="PF13194">
    <property type="entry name" value="DUF4010"/>
    <property type="match status" value="1"/>
</dbReference>
<reference evidence="4 5" key="1">
    <citation type="submission" date="2017-08" db="EMBL/GenBank/DDBJ databases">
        <title>Infants hospitalized years apart are colonized by the same room-sourced microbial strains.</title>
        <authorList>
            <person name="Brooks B."/>
            <person name="Olm M.R."/>
            <person name="Firek B.A."/>
            <person name="Baker R."/>
            <person name="Thomas B.C."/>
            <person name="Morowitz M.J."/>
            <person name="Banfield J.F."/>
        </authorList>
    </citation>
    <scope>NUCLEOTIDE SEQUENCE [LARGE SCALE GENOMIC DNA]</scope>
    <source>
        <strain evidence="4">S2_018_000_R2_101</strain>
    </source>
</reference>
<dbReference type="AlphaFoldDB" id="A0A2W5C6X0"/>
<feature type="transmembrane region" description="Helical" evidence="1">
    <location>
        <begin position="143"/>
        <end position="162"/>
    </location>
</feature>
<keyword evidence="1" id="KW-0812">Transmembrane</keyword>
<feature type="transmembrane region" description="Helical" evidence="1">
    <location>
        <begin position="201"/>
        <end position="221"/>
    </location>
</feature>
<dbReference type="PANTHER" id="PTHR39084">
    <property type="entry name" value="MEMBRANE PROTEIN-RELATED"/>
    <property type="match status" value="1"/>
</dbReference>
<evidence type="ECO:0000259" key="3">
    <source>
        <dbReference type="Pfam" id="PF13194"/>
    </source>
</evidence>
<dbReference type="Proteomes" id="UP000249066">
    <property type="component" value="Unassembled WGS sequence"/>
</dbReference>
<gene>
    <name evidence="4" type="ORF">DI623_08345</name>
</gene>
<protein>
    <submittedName>
        <fullName evidence="4">Uncharacterized protein</fullName>
    </submittedName>
</protein>
<evidence type="ECO:0000313" key="4">
    <source>
        <dbReference type="EMBL" id="PZO90008.1"/>
    </source>
</evidence>
<dbReference type="InterPro" id="IPR049177">
    <property type="entry name" value="MgtC_SapB_SrpB_YhiD_N"/>
</dbReference>
<sequence length="414" mass="41726">MAAVDPQLIPLAAALAAGLIVGMERGWAQRAMESGRRVAGFRTFGLIGLAGGLAALAPDSIGAAIGIGVAIVLGVGYARSARDDHMSATTTIAGLLTFAIGVAAVRLGPALALAAAAATFAILSARRSMHALLRGLSATEVEAVARFLLVALVVLPFLPDADLGPYGAWNPRRIWMVVVLVAALSFGGYVAARRFGNERGILIVALTGAIVSSTAVTADLARRLPAQPTARGALTAGIALASIVMFLRVQLLTAILMPRALATLAIAIAPATIVAALLALLAWRRQAGESGAVPLGNPFAFGPALMLAGLVALLSLVARWSLDRFGSAGMAVALGLTGMSDVDAAVMTLAGLPADSIDDRTAGLVLAVPVLANTAIKAGITMAIARGVAGVRAAAPLLASLAASLVGLAVWRLS</sequence>
<accession>A0A2W5C6X0</accession>
<feature type="transmembrane region" description="Helical" evidence="1">
    <location>
        <begin position="364"/>
        <end position="385"/>
    </location>
</feature>
<keyword evidence="1" id="KW-1133">Transmembrane helix</keyword>
<dbReference type="EMBL" id="QFNN01000039">
    <property type="protein sequence ID" value="PZO90008.1"/>
    <property type="molecule type" value="Genomic_DNA"/>
</dbReference>
<evidence type="ECO:0000256" key="1">
    <source>
        <dbReference type="SAM" id="Phobius"/>
    </source>
</evidence>
<feature type="transmembrane region" description="Helical" evidence="1">
    <location>
        <begin position="39"/>
        <end position="57"/>
    </location>
</feature>
<feature type="domain" description="MgtC/SapB/SrpB/YhiD N-terminal" evidence="2">
    <location>
        <begin position="11"/>
        <end position="131"/>
    </location>
</feature>
<keyword evidence="1" id="KW-0472">Membrane</keyword>
<dbReference type="PANTHER" id="PTHR39084:SF1">
    <property type="entry name" value="DUF4010 DOMAIN-CONTAINING PROTEIN"/>
    <property type="match status" value="1"/>
</dbReference>
<feature type="transmembrane region" description="Helical" evidence="1">
    <location>
        <begin position="295"/>
        <end position="318"/>
    </location>
</feature>
<evidence type="ECO:0000259" key="2">
    <source>
        <dbReference type="Pfam" id="PF02308"/>
    </source>
</evidence>
<feature type="transmembrane region" description="Helical" evidence="1">
    <location>
        <begin position="330"/>
        <end position="352"/>
    </location>
</feature>
<feature type="transmembrane region" description="Helical" evidence="1">
    <location>
        <begin position="261"/>
        <end position="283"/>
    </location>
</feature>
<dbReference type="InterPro" id="IPR025105">
    <property type="entry name" value="DUF4010"/>
</dbReference>
<feature type="transmembrane region" description="Helical" evidence="1">
    <location>
        <begin position="233"/>
        <end position="255"/>
    </location>
</feature>
<feature type="transmembrane region" description="Helical" evidence="1">
    <location>
        <begin position="174"/>
        <end position="195"/>
    </location>
</feature>